<evidence type="ECO:0000256" key="1">
    <source>
        <dbReference type="ARBA" id="ARBA00007074"/>
    </source>
</evidence>
<dbReference type="MEROPS" id="C40.006"/>
<dbReference type="InterPro" id="IPR000064">
    <property type="entry name" value="NLP_P60_dom"/>
</dbReference>
<dbReference type="InterPro" id="IPR051202">
    <property type="entry name" value="Peptidase_C40"/>
</dbReference>
<name>E8LJV1_SUCHY</name>
<proteinExistence type="inferred from homology"/>
<sequence length="188" mass="21108">MNSSRFICIAAVCALFFHTGCTSSSFSGASGRYESTHQIQQAAKAQDSHYKKFAKLNENEIELLRVAYRYIGVPYRLGGSSPRGFDCSGFVKYVFDKFNIKVPRTSVAQYDPARRIRDPRQLKVGDLVFFSGRRISQRIGHVGIVSKVNPKTGTFAFIHSARAGVQETSSENEYYKKRYLKACAGPLR</sequence>
<dbReference type="RefSeq" id="WP_009143189.1">
    <property type="nucleotide sequence ID" value="NZ_GL830984.1"/>
</dbReference>
<dbReference type="PANTHER" id="PTHR47053">
    <property type="entry name" value="MUREIN DD-ENDOPEPTIDASE MEPH-RELATED"/>
    <property type="match status" value="1"/>
</dbReference>
<evidence type="ECO:0000313" key="7">
    <source>
        <dbReference type="EMBL" id="EFY07207.1"/>
    </source>
</evidence>
<keyword evidence="8" id="KW-1185">Reference proteome</keyword>
<dbReference type="STRING" id="762983.HMPREF9444_00987"/>
<reference evidence="7 8" key="1">
    <citation type="submission" date="2011-01" db="EMBL/GenBank/DDBJ databases">
        <authorList>
            <person name="Weinstock G."/>
            <person name="Sodergren E."/>
            <person name="Clifton S."/>
            <person name="Fulton L."/>
            <person name="Fulton B."/>
            <person name="Courtney L."/>
            <person name="Fronick C."/>
            <person name="Harrison M."/>
            <person name="Strong C."/>
            <person name="Farmer C."/>
            <person name="Delahaunty K."/>
            <person name="Markovic C."/>
            <person name="Hall O."/>
            <person name="Minx P."/>
            <person name="Tomlinson C."/>
            <person name="Mitreva M."/>
            <person name="Hou S."/>
            <person name="Chen J."/>
            <person name="Wollam A."/>
            <person name="Pepin K.H."/>
            <person name="Johnson M."/>
            <person name="Bhonagiri V."/>
            <person name="Zhang X."/>
            <person name="Suruliraj S."/>
            <person name="Warren W."/>
            <person name="Chinwalla A."/>
            <person name="Mardis E.R."/>
            <person name="Wilson R.K."/>
        </authorList>
    </citation>
    <scope>NUCLEOTIDE SEQUENCE [LARGE SCALE GENOMIC DNA]</scope>
    <source>
        <strain evidence="8">DSM 22608 / JCM 16073 / KCTC 15190 / YIT 12066</strain>
    </source>
</reference>
<comment type="caution">
    <text evidence="7">The sequence shown here is derived from an EMBL/GenBank/DDBJ whole genome shotgun (WGS) entry which is preliminary data.</text>
</comment>
<evidence type="ECO:0000256" key="3">
    <source>
        <dbReference type="ARBA" id="ARBA00022801"/>
    </source>
</evidence>
<evidence type="ECO:0000256" key="5">
    <source>
        <dbReference type="SAM" id="SignalP"/>
    </source>
</evidence>
<dbReference type="Proteomes" id="UP000018458">
    <property type="component" value="Unassembled WGS sequence"/>
</dbReference>
<dbReference type="Gene3D" id="3.90.1720.10">
    <property type="entry name" value="endopeptidase domain like (from Nostoc punctiforme)"/>
    <property type="match status" value="1"/>
</dbReference>
<evidence type="ECO:0000259" key="6">
    <source>
        <dbReference type="PROSITE" id="PS51935"/>
    </source>
</evidence>
<keyword evidence="5" id="KW-0732">Signal</keyword>
<dbReference type="eggNOG" id="COG0791">
    <property type="taxonomic scope" value="Bacteria"/>
</dbReference>
<evidence type="ECO:0000256" key="2">
    <source>
        <dbReference type="ARBA" id="ARBA00022670"/>
    </source>
</evidence>
<gene>
    <name evidence="7" type="ORF">HMPREF9444_00987</name>
</gene>
<feature type="signal peptide" evidence="5">
    <location>
        <begin position="1"/>
        <end position="23"/>
    </location>
</feature>
<dbReference type="EMBL" id="AEVO01000047">
    <property type="protein sequence ID" value="EFY07207.1"/>
    <property type="molecule type" value="Genomic_DNA"/>
</dbReference>
<keyword evidence="4" id="KW-0788">Thiol protease</keyword>
<dbReference type="PANTHER" id="PTHR47053:SF1">
    <property type="entry name" value="MUREIN DD-ENDOPEPTIDASE MEPH-RELATED"/>
    <property type="match status" value="1"/>
</dbReference>
<accession>E8LJV1</accession>
<organism evidence="7 8">
    <name type="scientific">Succinatimonas hippei (strain DSM 22608 / JCM 16073 / KCTC 15190 / YIT 12066)</name>
    <dbReference type="NCBI Taxonomy" id="762983"/>
    <lineage>
        <taxon>Bacteria</taxon>
        <taxon>Pseudomonadati</taxon>
        <taxon>Pseudomonadota</taxon>
        <taxon>Gammaproteobacteria</taxon>
        <taxon>Aeromonadales</taxon>
        <taxon>Succinivibrionaceae</taxon>
        <taxon>Succinatimonas</taxon>
    </lineage>
</organism>
<dbReference type="SUPFAM" id="SSF54001">
    <property type="entry name" value="Cysteine proteinases"/>
    <property type="match status" value="1"/>
</dbReference>
<protein>
    <submittedName>
        <fullName evidence="7">NlpC/P60 family protein</fullName>
    </submittedName>
</protein>
<dbReference type="OrthoDB" id="9807055at2"/>
<dbReference type="PROSITE" id="PS51935">
    <property type="entry name" value="NLPC_P60"/>
    <property type="match status" value="1"/>
</dbReference>
<dbReference type="AlphaFoldDB" id="E8LJV1"/>
<dbReference type="InterPro" id="IPR038765">
    <property type="entry name" value="Papain-like_cys_pep_sf"/>
</dbReference>
<dbReference type="GO" id="GO:0006508">
    <property type="term" value="P:proteolysis"/>
    <property type="evidence" value="ECO:0007669"/>
    <property type="project" value="UniProtKB-KW"/>
</dbReference>
<dbReference type="HOGENOM" id="CLU_016043_8_0_6"/>
<dbReference type="Pfam" id="PF00877">
    <property type="entry name" value="NLPC_P60"/>
    <property type="match status" value="1"/>
</dbReference>
<feature type="chain" id="PRO_5003224187" evidence="5">
    <location>
        <begin position="24"/>
        <end position="188"/>
    </location>
</feature>
<feature type="domain" description="NlpC/P60" evidence="6">
    <location>
        <begin position="57"/>
        <end position="186"/>
    </location>
</feature>
<evidence type="ECO:0000313" key="8">
    <source>
        <dbReference type="Proteomes" id="UP000018458"/>
    </source>
</evidence>
<keyword evidence="3" id="KW-0378">Hydrolase</keyword>
<dbReference type="GO" id="GO:0008234">
    <property type="term" value="F:cysteine-type peptidase activity"/>
    <property type="evidence" value="ECO:0007669"/>
    <property type="project" value="UniProtKB-KW"/>
</dbReference>
<keyword evidence="2" id="KW-0645">Protease</keyword>
<comment type="similarity">
    <text evidence="1">Belongs to the peptidase C40 family.</text>
</comment>
<evidence type="ECO:0000256" key="4">
    <source>
        <dbReference type="ARBA" id="ARBA00022807"/>
    </source>
</evidence>